<accession>A0A081K9E2</accession>
<dbReference type="InterPro" id="IPR037914">
    <property type="entry name" value="SpoVT-AbrB_sf"/>
</dbReference>
<dbReference type="RefSeq" id="WP_020580619.1">
    <property type="nucleotide sequence ID" value="NZ_JOJP01000001.1"/>
</dbReference>
<proteinExistence type="predicted"/>
<organism evidence="1 2">
    <name type="scientific">Endozoicomonas elysicola</name>
    <dbReference type="NCBI Taxonomy" id="305900"/>
    <lineage>
        <taxon>Bacteria</taxon>
        <taxon>Pseudomonadati</taxon>
        <taxon>Pseudomonadota</taxon>
        <taxon>Gammaproteobacteria</taxon>
        <taxon>Oceanospirillales</taxon>
        <taxon>Endozoicomonadaceae</taxon>
        <taxon>Endozoicomonas</taxon>
    </lineage>
</organism>
<dbReference type="EMBL" id="JOJP01000001">
    <property type="protein sequence ID" value="KEI70768.1"/>
    <property type="molecule type" value="Genomic_DNA"/>
</dbReference>
<reference evidence="1 2" key="1">
    <citation type="submission" date="2014-06" db="EMBL/GenBank/DDBJ databases">
        <title>Whole Genome Sequences of Three Symbiotic Endozoicomonas Bacteria.</title>
        <authorList>
            <person name="Neave M.J."/>
            <person name="Apprill A."/>
            <person name="Voolstra C.R."/>
        </authorList>
    </citation>
    <scope>NUCLEOTIDE SEQUENCE [LARGE SCALE GENOMIC DNA]</scope>
    <source>
        <strain evidence="1 2">DSM 22380</strain>
    </source>
</reference>
<evidence type="ECO:0000313" key="2">
    <source>
        <dbReference type="Proteomes" id="UP000027997"/>
    </source>
</evidence>
<dbReference type="Proteomes" id="UP000027997">
    <property type="component" value="Unassembled WGS sequence"/>
</dbReference>
<gene>
    <name evidence="1" type="ORF">GV64_08435</name>
</gene>
<sequence length="73" mass="8117">MPIISAKRQITLPAEQCRLAGLAPGDEYESYIDNHGHITIVKKTRGAARGFLKDTKNDKRFTDETSMQTGINP</sequence>
<dbReference type="AlphaFoldDB" id="A0A081K9E2"/>
<dbReference type="eggNOG" id="COG2002">
    <property type="taxonomic scope" value="Bacteria"/>
</dbReference>
<evidence type="ECO:0000313" key="1">
    <source>
        <dbReference type="EMBL" id="KEI70768.1"/>
    </source>
</evidence>
<protein>
    <submittedName>
        <fullName evidence="1">AbrB family transcriptional regulator</fullName>
    </submittedName>
</protein>
<keyword evidence="2" id="KW-1185">Reference proteome</keyword>
<comment type="caution">
    <text evidence="1">The sequence shown here is derived from an EMBL/GenBank/DDBJ whole genome shotgun (WGS) entry which is preliminary data.</text>
</comment>
<name>A0A081K9E2_9GAMM</name>
<dbReference type="SUPFAM" id="SSF89447">
    <property type="entry name" value="AbrB/MazE/MraZ-like"/>
    <property type="match status" value="1"/>
</dbReference>
<dbReference type="STRING" id="305900.GV64_08435"/>